<dbReference type="RefSeq" id="WP_425325631.1">
    <property type="nucleotide sequence ID" value="NZ_CP115965.1"/>
</dbReference>
<proteinExistence type="predicted"/>
<dbReference type="PANTHER" id="PTHR36974">
    <property type="entry name" value="MEMBRANE PROTEIN-RELATED"/>
    <property type="match status" value="1"/>
</dbReference>
<gene>
    <name evidence="7" type="ORF">PCC79_09915</name>
</gene>
<keyword evidence="3 6" id="KW-1133">Transmembrane helix</keyword>
<feature type="region of interest" description="Disordered" evidence="5">
    <location>
        <begin position="1"/>
        <end position="31"/>
    </location>
</feature>
<evidence type="ECO:0000313" key="8">
    <source>
        <dbReference type="Proteomes" id="UP001434337"/>
    </source>
</evidence>
<feature type="transmembrane region" description="Helical" evidence="6">
    <location>
        <begin position="104"/>
        <end position="123"/>
    </location>
</feature>
<feature type="transmembrane region" description="Helical" evidence="6">
    <location>
        <begin position="39"/>
        <end position="58"/>
    </location>
</feature>
<evidence type="ECO:0000256" key="2">
    <source>
        <dbReference type="ARBA" id="ARBA00022692"/>
    </source>
</evidence>
<evidence type="ECO:0000256" key="5">
    <source>
        <dbReference type="SAM" id="MobiDB-lite"/>
    </source>
</evidence>
<evidence type="ECO:0000256" key="6">
    <source>
        <dbReference type="SAM" id="Phobius"/>
    </source>
</evidence>
<keyword evidence="4 6" id="KW-0472">Membrane</keyword>
<name>A0ABZ3C2Y9_9ACTN</name>
<evidence type="ECO:0000256" key="3">
    <source>
        <dbReference type="ARBA" id="ARBA00022989"/>
    </source>
</evidence>
<feature type="transmembrane region" description="Helical" evidence="6">
    <location>
        <begin position="78"/>
        <end position="97"/>
    </location>
</feature>
<reference evidence="7 8" key="1">
    <citation type="journal article" date="2023" name="Environ Microbiome">
        <title>A coral-associated actinobacterium mitigates coral bleaching under heat stress.</title>
        <authorList>
            <person name="Li J."/>
            <person name="Zou Y."/>
            <person name="Li Q."/>
            <person name="Zhang J."/>
            <person name="Bourne D.G."/>
            <person name="Lyu Y."/>
            <person name="Liu C."/>
            <person name="Zhang S."/>
        </authorList>
    </citation>
    <scope>NUCLEOTIDE SEQUENCE [LARGE SCALE GENOMIC DNA]</scope>
    <source>
        <strain evidence="7 8">SCSIO 13291</strain>
    </source>
</reference>
<evidence type="ECO:0000256" key="1">
    <source>
        <dbReference type="ARBA" id="ARBA00004141"/>
    </source>
</evidence>
<dbReference type="EMBL" id="CP115965">
    <property type="protein sequence ID" value="WZW97234.1"/>
    <property type="molecule type" value="Genomic_DNA"/>
</dbReference>
<accession>A0ABZ3C2Y9</accession>
<sequence>MISPTHEPNHTRGATPPETHPAGQNQPPPRRGLGEVVRYIGRIALGLSLLGAGFGHLTHQRQEFQAQVPPWIPLDPDFVVVASGVVELLLGAALVLVPLRFRPALGWIVAAFFVAVFPGNISQYVTQTDGFGLDTDQARFTRLFFQPVLVLWALWSTSAWRDRRRVWAQVRGRR</sequence>
<evidence type="ECO:0000313" key="7">
    <source>
        <dbReference type="EMBL" id="WZW97234.1"/>
    </source>
</evidence>
<keyword evidence="2 6" id="KW-0812">Transmembrane</keyword>
<protein>
    <submittedName>
        <fullName evidence="7">DoxX family membrane protein</fullName>
    </submittedName>
</protein>
<dbReference type="Proteomes" id="UP001434337">
    <property type="component" value="Chromosome"/>
</dbReference>
<organism evidence="7 8">
    <name type="scientific">Propioniciclava soli</name>
    <dbReference type="NCBI Taxonomy" id="2775081"/>
    <lineage>
        <taxon>Bacteria</taxon>
        <taxon>Bacillati</taxon>
        <taxon>Actinomycetota</taxon>
        <taxon>Actinomycetes</taxon>
        <taxon>Propionibacteriales</taxon>
        <taxon>Propionibacteriaceae</taxon>
        <taxon>Propioniciclava</taxon>
    </lineage>
</organism>
<keyword evidence="8" id="KW-1185">Reference proteome</keyword>
<evidence type="ECO:0000256" key="4">
    <source>
        <dbReference type="ARBA" id="ARBA00023136"/>
    </source>
</evidence>
<dbReference type="Pfam" id="PF07681">
    <property type="entry name" value="DoxX"/>
    <property type="match status" value="1"/>
</dbReference>
<feature type="transmembrane region" description="Helical" evidence="6">
    <location>
        <begin position="143"/>
        <end position="161"/>
    </location>
</feature>
<dbReference type="InterPro" id="IPR032808">
    <property type="entry name" value="DoxX"/>
</dbReference>
<comment type="subcellular location">
    <subcellularLocation>
        <location evidence="1">Membrane</location>
        <topology evidence="1">Multi-pass membrane protein</topology>
    </subcellularLocation>
</comment>
<dbReference type="PANTHER" id="PTHR36974:SF1">
    <property type="entry name" value="DOXX FAMILY MEMBRANE PROTEIN"/>
    <property type="match status" value="1"/>
</dbReference>